<accession>A0A7W7Q236</accession>
<evidence type="ECO:0000313" key="3">
    <source>
        <dbReference type="EMBL" id="MBB4905615.1"/>
    </source>
</evidence>
<keyword evidence="1" id="KW-0812">Transmembrane</keyword>
<dbReference type="RefSeq" id="WP_184809821.1">
    <property type="nucleotide sequence ID" value="NZ_JACHJQ010000002.1"/>
</dbReference>
<keyword evidence="4" id="KW-1185">Reference proteome</keyword>
<dbReference type="Proteomes" id="UP000520767">
    <property type="component" value="Unassembled WGS sequence"/>
</dbReference>
<reference evidence="3 4" key="1">
    <citation type="submission" date="2020-08" db="EMBL/GenBank/DDBJ databases">
        <title>Genomic Encyclopedia of Type Strains, Phase III (KMG-III): the genomes of soil and plant-associated and newly described type strains.</title>
        <authorList>
            <person name="Whitman W."/>
        </authorList>
    </citation>
    <scope>NUCLEOTIDE SEQUENCE [LARGE SCALE GENOMIC DNA]</scope>
    <source>
        <strain evidence="3 4">CECT 8960</strain>
    </source>
</reference>
<dbReference type="AlphaFoldDB" id="A0A7W7Q236"/>
<dbReference type="EMBL" id="JACHJQ010000002">
    <property type="protein sequence ID" value="MBB4905615.1"/>
    <property type="molecule type" value="Genomic_DNA"/>
</dbReference>
<dbReference type="Pfam" id="PF12158">
    <property type="entry name" value="DUF3592"/>
    <property type="match status" value="1"/>
</dbReference>
<feature type="domain" description="DUF3592" evidence="2">
    <location>
        <begin position="86"/>
        <end position="135"/>
    </location>
</feature>
<evidence type="ECO:0000259" key="2">
    <source>
        <dbReference type="Pfam" id="PF12158"/>
    </source>
</evidence>
<dbReference type="InterPro" id="IPR021994">
    <property type="entry name" value="DUF3592"/>
</dbReference>
<proteinExistence type="predicted"/>
<comment type="caution">
    <text evidence="3">The sequence shown here is derived from an EMBL/GenBank/DDBJ whole genome shotgun (WGS) entry which is preliminary data.</text>
</comment>
<evidence type="ECO:0000256" key="1">
    <source>
        <dbReference type="SAM" id="Phobius"/>
    </source>
</evidence>
<organism evidence="3 4">
    <name type="scientific">Actinophytocola algeriensis</name>
    <dbReference type="NCBI Taxonomy" id="1768010"/>
    <lineage>
        <taxon>Bacteria</taxon>
        <taxon>Bacillati</taxon>
        <taxon>Actinomycetota</taxon>
        <taxon>Actinomycetes</taxon>
        <taxon>Pseudonocardiales</taxon>
        <taxon>Pseudonocardiaceae</taxon>
    </lineage>
</organism>
<protein>
    <recommendedName>
        <fullName evidence="2">DUF3592 domain-containing protein</fullName>
    </recommendedName>
</protein>
<feature type="transmembrane region" description="Helical" evidence="1">
    <location>
        <begin position="33"/>
        <end position="51"/>
    </location>
</feature>
<sequence>MLASRRIVLVVLGSQVALFLVLALVVRVVLVPGLVIALIALALFFVVLIRWQRADARRDALLSGGARVAARLVSSRATATRIRNRTVQAHTFEAHTGGGRTIRVEARAFTHLPVGTVATIAYDPADPGNATVVEDLDGS</sequence>
<evidence type="ECO:0000313" key="4">
    <source>
        <dbReference type="Proteomes" id="UP000520767"/>
    </source>
</evidence>
<keyword evidence="1" id="KW-0472">Membrane</keyword>
<gene>
    <name evidence="3" type="ORF">FHR82_001832</name>
</gene>
<name>A0A7W7Q236_9PSEU</name>
<keyword evidence="1" id="KW-1133">Transmembrane helix</keyword>